<accession>A0AAG5DEN6</accession>
<name>A0AAG5DEN6_ANOAO</name>
<dbReference type="EnsemblMetazoa" id="ENSAATROPT010211">
    <property type="protein sequence ID" value="ENSAATROPP009218"/>
    <property type="gene ID" value="ENSAATROPG008301"/>
</dbReference>
<evidence type="ECO:0000313" key="1">
    <source>
        <dbReference type="EnsemblMetazoa" id="ENSAATROPP009218"/>
    </source>
</evidence>
<dbReference type="AlphaFoldDB" id="A0AAG5DEN6"/>
<proteinExistence type="predicted"/>
<sequence length="216" mass="24702">MLLLLLLKEGQGQTSRLTGAVHHSSDRDTPLLYRRPPRDLLMRQLRPLPNWRDMQTHPVALLTHTALQTSQPRPRWRRTIRPIRGHLQLQLLAVALARTTLPTPPVVREGRDPRHLLPLRQDNHPLHLHHPRRPTIVERIAEVDPTVRRCFQKSPSIVGPLASSFLLASVELTFRVPTVLSTYFLPSVLSLSVSHAIYCPLQSTCFPPLQYAIILY</sequence>
<reference evidence="1" key="2">
    <citation type="submission" date="2024-04" db="UniProtKB">
        <authorList>
            <consortium name="EnsemblMetazoa"/>
        </authorList>
    </citation>
    <scope>IDENTIFICATION</scope>
    <source>
        <strain evidence="1">EBRO</strain>
    </source>
</reference>
<dbReference type="EnsemblMetazoa" id="ENSAATROPT010213">
    <property type="protein sequence ID" value="ENSAATROPP009219"/>
    <property type="gene ID" value="ENSAATROPG008301"/>
</dbReference>
<dbReference type="Proteomes" id="UP000075880">
    <property type="component" value="Unassembled WGS sequence"/>
</dbReference>
<reference evidence="2" key="1">
    <citation type="submission" date="2021-09" db="EMBL/GenBank/DDBJ databases">
        <authorList>
            <consortium name="Infravec"/>
            <person name="Campbell I L."/>
            <person name="Maslen G."/>
            <person name="Yates A."/>
        </authorList>
    </citation>
    <scope>NUCLEOTIDE SEQUENCE [LARGE SCALE GENOMIC DNA]</scope>
    <source>
        <strain evidence="2">Infravec2 EBRE</strain>
    </source>
</reference>
<keyword evidence="2" id="KW-1185">Reference proteome</keyword>
<organism evidence="1 2">
    <name type="scientific">Anopheles atroparvus</name>
    <name type="common">European mosquito</name>
    <dbReference type="NCBI Taxonomy" id="41427"/>
    <lineage>
        <taxon>Eukaryota</taxon>
        <taxon>Metazoa</taxon>
        <taxon>Ecdysozoa</taxon>
        <taxon>Arthropoda</taxon>
        <taxon>Hexapoda</taxon>
        <taxon>Insecta</taxon>
        <taxon>Pterygota</taxon>
        <taxon>Neoptera</taxon>
        <taxon>Endopterygota</taxon>
        <taxon>Diptera</taxon>
        <taxon>Nematocera</taxon>
        <taxon>Culicoidea</taxon>
        <taxon>Culicidae</taxon>
        <taxon>Anophelinae</taxon>
        <taxon>Anopheles</taxon>
    </lineage>
</organism>
<evidence type="ECO:0000313" key="2">
    <source>
        <dbReference type="Proteomes" id="UP000075880"/>
    </source>
</evidence>
<protein>
    <submittedName>
        <fullName evidence="1">Uncharacterized protein</fullName>
    </submittedName>
</protein>